<accession>A0A0C3W6M3</accession>
<dbReference type="EMBL" id="CM001223">
    <property type="protein sequence ID" value="AES79272.2"/>
    <property type="molecule type" value="Genomic_DNA"/>
</dbReference>
<dbReference type="InterPro" id="IPR040256">
    <property type="entry name" value="At4g02000-like"/>
</dbReference>
<sequence length="358" mass="40561">MDFERRNTKKYDFEFVMEICLASSRQILKKESSIQEYSYWVGLPVFDEVPFRGLEETPKPSAMQQFSTLKHLMREKNEFNFAAANDEKEVTAKTIGGGMVWIRLLELPQECWMERTLREIASVVGTPLLIGNAMSKCMFGHYAKIVVDMDFSRKLFHEIMVERESYAFIVEVVTLPVVVEEQTERIIVSPQPQHKSRITEESIQQTTKATLVVPTIDLGTTSQTHGEEGNVHLVDIPATTSPHLVTHINRSPGTSNDTFSLQLNNVTDEVVRNDLGRDHESVIYLVKETTLDVSSIVVPDDATVDPVLHNEMDFMQTWLAKAVVNDSPFTQLLSKSQKKKLQNGSYQTRSQGPVPPSK</sequence>
<feature type="region of interest" description="Disordered" evidence="1">
    <location>
        <begin position="334"/>
        <end position="358"/>
    </location>
</feature>
<evidence type="ECO:0000313" key="4">
    <source>
        <dbReference type="Proteomes" id="UP000002051"/>
    </source>
</evidence>
<dbReference type="Proteomes" id="UP000002051">
    <property type="component" value="Unassembled WGS sequence"/>
</dbReference>
<dbReference type="PANTHER" id="PTHR31286">
    <property type="entry name" value="GLYCINE-RICH CELL WALL STRUCTURAL PROTEIN 1.8-LIKE"/>
    <property type="match status" value="1"/>
</dbReference>
<dbReference type="EnsemblPlants" id="AES79272">
    <property type="protein sequence ID" value="AES79272"/>
    <property type="gene ID" value="MTR_7g060590"/>
</dbReference>
<dbReference type="AlphaFoldDB" id="G7L3G6"/>
<dbReference type="PANTHER" id="PTHR31286:SF60">
    <property type="entry name" value="PROTEIN, PUTATIVE-RELATED"/>
    <property type="match status" value="1"/>
</dbReference>
<accession>G7L3G6</accession>
<evidence type="ECO:0000256" key="1">
    <source>
        <dbReference type="SAM" id="MobiDB-lite"/>
    </source>
</evidence>
<gene>
    <name evidence="2" type="ordered locus">MTR_7g060590</name>
</gene>
<reference evidence="2 4" key="2">
    <citation type="journal article" date="2014" name="BMC Genomics">
        <title>An improved genome release (version Mt4.0) for the model legume Medicago truncatula.</title>
        <authorList>
            <person name="Tang H."/>
            <person name="Krishnakumar V."/>
            <person name="Bidwell S."/>
            <person name="Rosen B."/>
            <person name="Chan A."/>
            <person name="Zhou S."/>
            <person name="Gentzbittel L."/>
            <person name="Childs K.L."/>
            <person name="Yandell M."/>
            <person name="Gundlach H."/>
            <person name="Mayer K.F."/>
            <person name="Schwartz D.C."/>
            <person name="Town C.D."/>
        </authorList>
    </citation>
    <scope>GENOME REANNOTATION</scope>
    <source>
        <strain evidence="3 4">cv. Jemalong A17</strain>
    </source>
</reference>
<proteinExistence type="predicted"/>
<protein>
    <submittedName>
        <fullName evidence="2 3">Uncharacterized protein</fullName>
    </submittedName>
</protein>
<dbReference type="HOGENOM" id="CLU_774717_0_0_1"/>
<keyword evidence="4" id="KW-1185">Reference proteome</keyword>
<evidence type="ECO:0000313" key="2">
    <source>
        <dbReference type="EMBL" id="AES79272.2"/>
    </source>
</evidence>
<organism evidence="2 4">
    <name type="scientific">Medicago truncatula</name>
    <name type="common">Barrel medic</name>
    <name type="synonym">Medicago tribuloides</name>
    <dbReference type="NCBI Taxonomy" id="3880"/>
    <lineage>
        <taxon>Eukaryota</taxon>
        <taxon>Viridiplantae</taxon>
        <taxon>Streptophyta</taxon>
        <taxon>Embryophyta</taxon>
        <taxon>Tracheophyta</taxon>
        <taxon>Spermatophyta</taxon>
        <taxon>Magnoliopsida</taxon>
        <taxon>eudicotyledons</taxon>
        <taxon>Gunneridae</taxon>
        <taxon>Pentapetalae</taxon>
        <taxon>rosids</taxon>
        <taxon>fabids</taxon>
        <taxon>Fabales</taxon>
        <taxon>Fabaceae</taxon>
        <taxon>Papilionoideae</taxon>
        <taxon>50 kb inversion clade</taxon>
        <taxon>NPAAA clade</taxon>
        <taxon>Hologalegina</taxon>
        <taxon>IRL clade</taxon>
        <taxon>Trifolieae</taxon>
        <taxon>Medicago</taxon>
    </lineage>
</organism>
<reference evidence="2 4" key="1">
    <citation type="journal article" date="2011" name="Nature">
        <title>The Medicago genome provides insight into the evolution of rhizobial symbioses.</title>
        <authorList>
            <person name="Young N.D."/>
            <person name="Debelle F."/>
            <person name="Oldroyd G.E."/>
            <person name="Geurts R."/>
            <person name="Cannon S.B."/>
            <person name="Udvardi M.K."/>
            <person name="Benedito V.A."/>
            <person name="Mayer K.F."/>
            <person name="Gouzy J."/>
            <person name="Schoof H."/>
            <person name="Van de Peer Y."/>
            <person name="Proost S."/>
            <person name="Cook D.R."/>
            <person name="Meyers B.C."/>
            <person name="Spannagl M."/>
            <person name="Cheung F."/>
            <person name="De Mita S."/>
            <person name="Krishnakumar V."/>
            <person name="Gundlach H."/>
            <person name="Zhou S."/>
            <person name="Mudge J."/>
            <person name="Bharti A.K."/>
            <person name="Murray J.D."/>
            <person name="Naoumkina M.A."/>
            <person name="Rosen B."/>
            <person name="Silverstein K.A."/>
            <person name="Tang H."/>
            <person name="Rombauts S."/>
            <person name="Zhao P.X."/>
            <person name="Zhou P."/>
            <person name="Barbe V."/>
            <person name="Bardou P."/>
            <person name="Bechner M."/>
            <person name="Bellec A."/>
            <person name="Berger A."/>
            <person name="Berges H."/>
            <person name="Bidwell S."/>
            <person name="Bisseling T."/>
            <person name="Choisne N."/>
            <person name="Couloux A."/>
            <person name="Denny R."/>
            <person name="Deshpande S."/>
            <person name="Dai X."/>
            <person name="Doyle J.J."/>
            <person name="Dudez A.M."/>
            <person name="Farmer A.D."/>
            <person name="Fouteau S."/>
            <person name="Franken C."/>
            <person name="Gibelin C."/>
            <person name="Gish J."/>
            <person name="Goldstein S."/>
            <person name="Gonzalez A.J."/>
            <person name="Green P.J."/>
            <person name="Hallab A."/>
            <person name="Hartog M."/>
            <person name="Hua A."/>
            <person name="Humphray S.J."/>
            <person name="Jeong D.H."/>
            <person name="Jing Y."/>
            <person name="Jocker A."/>
            <person name="Kenton S.M."/>
            <person name="Kim D.J."/>
            <person name="Klee K."/>
            <person name="Lai H."/>
            <person name="Lang C."/>
            <person name="Lin S."/>
            <person name="Macmil S.L."/>
            <person name="Magdelenat G."/>
            <person name="Matthews L."/>
            <person name="McCorrison J."/>
            <person name="Monaghan E.L."/>
            <person name="Mun J.H."/>
            <person name="Najar F.Z."/>
            <person name="Nicholson C."/>
            <person name="Noirot C."/>
            <person name="O'Bleness M."/>
            <person name="Paule C.R."/>
            <person name="Poulain J."/>
            <person name="Prion F."/>
            <person name="Qin B."/>
            <person name="Qu C."/>
            <person name="Retzel E.F."/>
            <person name="Riddle C."/>
            <person name="Sallet E."/>
            <person name="Samain S."/>
            <person name="Samson N."/>
            <person name="Sanders I."/>
            <person name="Saurat O."/>
            <person name="Scarpelli C."/>
            <person name="Schiex T."/>
            <person name="Segurens B."/>
            <person name="Severin A.J."/>
            <person name="Sherrier D.J."/>
            <person name="Shi R."/>
            <person name="Sims S."/>
            <person name="Singer S.R."/>
            <person name="Sinharoy S."/>
            <person name="Sterck L."/>
            <person name="Viollet A."/>
            <person name="Wang B.B."/>
            <person name="Wang K."/>
            <person name="Wang M."/>
            <person name="Wang X."/>
            <person name="Warfsmann J."/>
            <person name="Weissenbach J."/>
            <person name="White D.D."/>
            <person name="White J.D."/>
            <person name="Wiley G.B."/>
            <person name="Wincker P."/>
            <person name="Xing Y."/>
            <person name="Yang L."/>
            <person name="Yao Z."/>
            <person name="Ying F."/>
            <person name="Zhai J."/>
            <person name="Zhou L."/>
            <person name="Zuber A."/>
            <person name="Denarie J."/>
            <person name="Dixon R.A."/>
            <person name="May G.D."/>
            <person name="Schwartz D.C."/>
            <person name="Rogers J."/>
            <person name="Quetier F."/>
            <person name="Town C.D."/>
            <person name="Roe B.A."/>
        </authorList>
    </citation>
    <scope>NUCLEOTIDE SEQUENCE [LARGE SCALE GENOMIC DNA]</scope>
    <source>
        <strain evidence="2">A17</strain>
        <strain evidence="3 4">cv. Jemalong A17</strain>
    </source>
</reference>
<evidence type="ECO:0000313" key="3">
    <source>
        <dbReference type="EnsemblPlants" id="AES79272"/>
    </source>
</evidence>
<reference evidence="3" key="3">
    <citation type="submission" date="2015-04" db="UniProtKB">
        <authorList>
            <consortium name="EnsemblPlants"/>
        </authorList>
    </citation>
    <scope>IDENTIFICATION</scope>
    <source>
        <strain evidence="3">cv. Jemalong A17</strain>
    </source>
</reference>
<name>G7L3G6_MEDTR</name>